<proteinExistence type="predicted"/>
<reference evidence="1" key="2">
    <citation type="journal article" date="2021" name="PeerJ">
        <title>Extensive microbial diversity within the chicken gut microbiome revealed by metagenomics and culture.</title>
        <authorList>
            <person name="Gilroy R."/>
            <person name="Ravi A."/>
            <person name="Getino M."/>
            <person name="Pursley I."/>
            <person name="Horton D.L."/>
            <person name="Alikhan N.F."/>
            <person name="Baker D."/>
            <person name="Gharbi K."/>
            <person name="Hall N."/>
            <person name="Watson M."/>
            <person name="Adriaenssens E.M."/>
            <person name="Foster-Nyarko E."/>
            <person name="Jarju S."/>
            <person name="Secka A."/>
            <person name="Antonio M."/>
            <person name="Oren A."/>
            <person name="Chaudhuri R.R."/>
            <person name="La Ragione R."/>
            <person name="Hildebrand F."/>
            <person name="Pallen M.J."/>
        </authorList>
    </citation>
    <scope>NUCLEOTIDE SEQUENCE</scope>
    <source>
        <strain evidence="1">CHK152-2994</strain>
    </source>
</reference>
<dbReference type="SUPFAM" id="SSF51445">
    <property type="entry name" value="(Trans)glycosidases"/>
    <property type="match status" value="1"/>
</dbReference>
<sequence length="449" mass="51373">MVMNFEQEELTPVEKLLIAESGSAKLHYDKWTEQHYFQAVGEGFRKKWIAGVHPSELLTRTFKRTVDSIVSLCECQEFFHDFPKHIESPNYGDNWGRLANYIEINNRAIARMNNEHCCCGIISAMKMLPAIPPSAKSWANCVILSQIWPNIFGDGYNKGLEENSIYGVRLNAGYSNNIIDFSIYDKVKPEEQWNAFNDLAHFRGLKTGFRVVISADQMKIAHSDGEDEGFNWCNPEHQELWINECVKLCKLGFEAIFIDSAKHIGGYDCENYTGVGDLPEYGQMQYILNEIRSRSGMTTLSFVGEKSSGDFDRYKNLGLTAGTAFINPDNYFAVKDWSEKLKYSREYAPGVEVSNDNTEGGTPYEVRLERIRNSLFGFEFASDKLPSFMQMEDLFPLRYDTNTHLLMMTNPSYSTDGTPESHWYNLFTHADGIEYNRKAGELFAYALDK</sequence>
<evidence type="ECO:0000313" key="1">
    <source>
        <dbReference type="EMBL" id="HIS83567.1"/>
    </source>
</evidence>
<dbReference type="AlphaFoldDB" id="A0A9D1FWS3"/>
<organism evidence="1 2">
    <name type="scientific">Candidatus Scatenecus faecavium</name>
    <dbReference type="NCBI Taxonomy" id="2840915"/>
    <lineage>
        <taxon>Bacteria</taxon>
        <taxon>Candidatus Scatenecus</taxon>
    </lineage>
</organism>
<evidence type="ECO:0000313" key="2">
    <source>
        <dbReference type="Proteomes" id="UP000824139"/>
    </source>
</evidence>
<dbReference type="InterPro" id="IPR017853">
    <property type="entry name" value="GH"/>
</dbReference>
<accession>A0A9D1FWS3</accession>
<reference evidence="1" key="1">
    <citation type="submission" date="2020-10" db="EMBL/GenBank/DDBJ databases">
        <authorList>
            <person name="Gilroy R."/>
        </authorList>
    </citation>
    <scope>NUCLEOTIDE SEQUENCE</scope>
    <source>
        <strain evidence="1">CHK152-2994</strain>
    </source>
</reference>
<dbReference type="Proteomes" id="UP000824139">
    <property type="component" value="Unassembled WGS sequence"/>
</dbReference>
<name>A0A9D1FWS3_9BACT</name>
<gene>
    <name evidence="1" type="ORF">IAD41_08205</name>
</gene>
<dbReference type="EMBL" id="DVJO01000178">
    <property type="protein sequence ID" value="HIS83567.1"/>
    <property type="molecule type" value="Genomic_DNA"/>
</dbReference>
<protein>
    <submittedName>
        <fullName evidence="1">Uncharacterized protein</fullName>
    </submittedName>
</protein>
<comment type="caution">
    <text evidence="1">The sequence shown here is derived from an EMBL/GenBank/DDBJ whole genome shotgun (WGS) entry which is preliminary data.</text>
</comment>